<dbReference type="Proteomes" id="UP000197783">
    <property type="component" value="Unassembled WGS sequence"/>
</dbReference>
<name>A0A245ZJB1_9SPHN</name>
<sequence length="151" mass="16235">MSFFMTALALAAPGLHQAAPPAPSAARVPADVGAAADAGESEAVSAAGRWIELIDTGRLEESWRAAAPIFRTKLTAAQWREMVQAARKPFGAPVSRRLRSTAKTATLPGVPDGNYRVLAYQARFTKRAHAIETIVLSREADGWQVSGYFIR</sequence>
<accession>A0A245ZJB1</accession>
<feature type="signal peptide" evidence="1">
    <location>
        <begin position="1"/>
        <end position="18"/>
    </location>
</feature>
<comment type="caution">
    <text evidence="2">The sequence shown here is derived from an EMBL/GenBank/DDBJ whole genome shotgun (WGS) entry which is preliminary data.</text>
</comment>
<protein>
    <recommendedName>
        <fullName evidence="4">DUF4019 domain-containing protein</fullName>
    </recommendedName>
</protein>
<evidence type="ECO:0000313" key="2">
    <source>
        <dbReference type="EMBL" id="OWK29829.1"/>
    </source>
</evidence>
<keyword evidence="3" id="KW-1185">Reference proteome</keyword>
<dbReference type="EMBL" id="NBBJ01000003">
    <property type="protein sequence ID" value="OWK29829.1"/>
    <property type="molecule type" value="Genomic_DNA"/>
</dbReference>
<dbReference type="OrthoDB" id="7193436at2"/>
<reference evidence="2 3" key="1">
    <citation type="submission" date="2017-03" db="EMBL/GenBank/DDBJ databases">
        <title>Genome sequence of Sphingomonas mucosissima DSM 17494.</title>
        <authorList>
            <person name="Poehlein A."/>
            <person name="Wuebbeler J.H."/>
            <person name="Steinbuechel A."/>
            <person name="Daniel R."/>
        </authorList>
    </citation>
    <scope>NUCLEOTIDE SEQUENCE [LARGE SCALE GENOMIC DNA]</scope>
    <source>
        <strain evidence="2 3">DSM 17494</strain>
    </source>
</reference>
<organism evidence="2 3">
    <name type="scientific">Sphingomonas mucosissima</name>
    <dbReference type="NCBI Taxonomy" id="370959"/>
    <lineage>
        <taxon>Bacteria</taxon>
        <taxon>Pseudomonadati</taxon>
        <taxon>Pseudomonadota</taxon>
        <taxon>Alphaproteobacteria</taxon>
        <taxon>Sphingomonadales</taxon>
        <taxon>Sphingomonadaceae</taxon>
        <taxon>Sphingomonas</taxon>
    </lineage>
</organism>
<proteinExistence type="predicted"/>
<evidence type="ECO:0008006" key="4">
    <source>
        <dbReference type="Google" id="ProtNLM"/>
    </source>
</evidence>
<feature type="chain" id="PRO_5012625306" description="DUF4019 domain-containing protein" evidence="1">
    <location>
        <begin position="19"/>
        <end position="151"/>
    </location>
</feature>
<dbReference type="InterPro" id="IPR025091">
    <property type="entry name" value="DUF4019"/>
</dbReference>
<dbReference type="Pfam" id="PF13211">
    <property type="entry name" value="DUF4019"/>
    <property type="match status" value="1"/>
</dbReference>
<gene>
    <name evidence="2" type="ORF">SPMU_22510</name>
</gene>
<dbReference type="AlphaFoldDB" id="A0A245ZJB1"/>
<keyword evidence="1" id="KW-0732">Signal</keyword>
<evidence type="ECO:0000256" key="1">
    <source>
        <dbReference type="SAM" id="SignalP"/>
    </source>
</evidence>
<dbReference type="RefSeq" id="WP_088333930.1">
    <property type="nucleotide sequence ID" value="NZ_NBBJ01000003.1"/>
</dbReference>
<evidence type="ECO:0000313" key="3">
    <source>
        <dbReference type="Proteomes" id="UP000197783"/>
    </source>
</evidence>